<evidence type="ECO:0000313" key="3">
    <source>
        <dbReference type="Proteomes" id="UP000178155"/>
    </source>
</evidence>
<evidence type="ECO:0000313" key="2">
    <source>
        <dbReference type="EMBL" id="OGN33347.1"/>
    </source>
</evidence>
<keyword evidence="1" id="KW-1133">Transmembrane helix</keyword>
<organism evidence="2 3">
    <name type="scientific">Candidatus Yanofskybacteria bacterium RIFCSPLOWO2_02_FULL_47_9b</name>
    <dbReference type="NCBI Taxonomy" id="1802708"/>
    <lineage>
        <taxon>Bacteria</taxon>
        <taxon>Candidatus Yanofskyibacteriota</taxon>
    </lineage>
</organism>
<proteinExistence type="predicted"/>
<keyword evidence="1" id="KW-0472">Membrane</keyword>
<accession>A0A1F8H6Y7</accession>
<dbReference type="AlphaFoldDB" id="A0A1F8H6Y7"/>
<protein>
    <submittedName>
        <fullName evidence="2">Uncharacterized protein</fullName>
    </submittedName>
</protein>
<evidence type="ECO:0000256" key="1">
    <source>
        <dbReference type="SAM" id="Phobius"/>
    </source>
</evidence>
<sequence length="192" mass="22372">MKKLESETVARWNDIAKWWNWLPLALGAIPFAAMMIRALPPHQNIHGFLFYLSLTVAVYTVALGPWVYANLRGKECVEYDGTYRYVRGWWPRVHYKQVLDSTNVRVLDLLHHIDVVIERAGKQASTAAQVRKELERVLEQHQVSRKWAQTSVPYYGWEHFNTGLVKLFLSDAADKAIEDDRKRHEEAAKKKQ</sequence>
<dbReference type="Proteomes" id="UP000178155">
    <property type="component" value="Unassembled WGS sequence"/>
</dbReference>
<name>A0A1F8H6Y7_9BACT</name>
<gene>
    <name evidence="2" type="ORF">A3I39_00825</name>
</gene>
<feature type="transmembrane region" description="Helical" evidence="1">
    <location>
        <begin position="18"/>
        <end position="36"/>
    </location>
</feature>
<dbReference type="EMBL" id="MGKW01000032">
    <property type="protein sequence ID" value="OGN33347.1"/>
    <property type="molecule type" value="Genomic_DNA"/>
</dbReference>
<feature type="transmembrane region" description="Helical" evidence="1">
    <location>
        <begin position="48"/>
        <end position="68"/>
    </location>
</feature>
<comment type="caution">
    <text evidence="2">The sequence shown here is derived from an EMBL/GenBank/DDBJ whole genome shotgun (WGS) entry which is preliminary data.</text>
</comment>
<keyword evidence="1" id="KW-0812">Transmembrane</keyword>
<reference evidence="2 3" key="1">
    <citation type="journal article" date="2016" name="Nat. Commun.">
        <title>Thousands of microbial genomes shed light on interconnected biogeochemical processes in an aquifer system.</title>
        <authorList>
            <person name="Anantharaman K."/>
            <person name="Brown C.T."/>
            <person name="Hug L.A."/>
            <person name="Sharon I."/>
            <person name="Castelle C.J."/>
            <person name="Probst A.J."/>
            <person name="Thomas B.C."/>
            <person name="Singh A."/>
            <person name="Wilkins M.J."/>
            <person name="Karaoz U."/>
            <person name="Brodie E.L."/>
            <person name="Williams K.H."/>
            <person name="Hubbard S.S."/>
            <person name="Banfield J.F."/>
        </authorList>
    </citation>
    <scope>NUCLEOTIDE SEQUENCE [LARGE SCALE GENOMIC DNA]</scope>
</reference>